<dbReference type="OrthoDB" id="9812661at2"/>
<keyword evidence="3 7" id="KW-0812">Transmembrane</keyword>
<feature type="transmembrane region" description="Helical" evidence="7">
    <location>
        <begin position="304"/>
        <end position="328"/>
    </location>
</feature>
<feature type="transmembrane region" description="Helical" evidence="7">
    <location>
        <begin position="51"/>
        <end position="67"/>
    </location>
</feature>
<gene>
    <name evidence="8" type="ORF">PSTEL_19470</name>
</gene>
<proteinExistence type="predicted"/>
<name>A0A089M0E3_9BACL</name>
<dbReference type="Proteomes" id="UP000029507">
    <property type="component" value="Chromosome"/>
</dbReference>
<keyword evidence="2" id="KW-1003">Cell membrane</keyword>
<dbReference type="AlphaFoldDB" id="A0A089M0E3"/>
<feature type="transmembrane region" description="Helical" evidence="7">
    <location>
        <begin position="265"/>
        <end position="292"/>
    </location>
</feature>
<dbReference type="GO" id="GO:0015648">
    <property type="term" value="F:lipid-linked peptidoglycan transporter activity"/>
    <property type="evidence" value="ECO:0007669"/>
    <property type="project" value="TreeGrafter"/>
</dbReference>
<evidence type="ECO:0000256" key="2">
    <source>
        <dbReference type="ARBA" id="ARBA00022475"/>
    </source>
</evidence>
<dbReference type="GO" id="GO:0008360">
    <property type="term" value="P:regulation of cell shape"/>
    <property type="evidence" value="ECO:0007669"/>
    <property type="project" value="UniProtKB-KW"/>
</dbReference>
<dbReference type="InterPro" id="IPR013437">
    <property type="entry name" value="FtsW"/>
</dbReference>
<evidence type="ECO:0000313" key="9">
    <source>
        <dbReference type="Proteomes" id="UP000029507"/>
    </source>
</evidence>
<dbReference type="GO" id="GO:0005886">
    <property type="term" value="C:plasma membrane"/>
    <property type="evidence" value="ECO:0007669"/>
    <property type="project" value="UniProtKB-SubCell"/>
</dbReference>
<dbReference type="HOGENOM" id="CLU_029243_0_1_9"/>
<dbReference type="RefSeq" id="WP_038697636.1">
    <property type="nucleotide sequence ID" value="NZ_CP009286.1"/>
</dbReference>
<reference evidence="8 9" key="1">
    <citation type="submission" date="2014-08" db="EMBL/GenBank/DDBJ databases">
        <title>Comparative genomics of the Paenibacillus odorifer group.</title>
        <authorList>
            <person name="den Bakker H.C."/>
            <person name="Tsai Y.-C."/>
            <person name="Martin N."/>
            <person name="Korlach J."/>
            <person name="Wiedmann M."/>
        </authorList>
    </citation>
    <scope>NUCLEOTIDE SEQUENCE [LARGE SCALE GENOMIC DNA]</scope>
    <source>
        <strain evidence="8 9">DSM 14472</strain>
    </source>
</reference>
<dbReference type="InterPro" id="IPR018365">
    <property type="entry name" value="Cell_cycle_FtsW-rel_CS"/>
</dbReference>
<dbReference type="GO" id="GO:0009252">
    <property type="term" value="P:peptidoglycan biosynthetic process"/>
    <property type="evidence" value="ECO:0007669"/>
    <property type="project" value="InterPro"/>
</dbReference>
<dbReference type="InterPro" id="IPR013438">
    <property type="entry name" value="SpoVE"/>
</dbReference>
<keyword evidence="6 7" id="KW-0472">Membrane</keyword>
<dbReference type="STRING" id="169760.PSTEL_19470"/>
<keyword evidence="4" id="KW-0133">Cell shape</keyword>
<dbReference type="Pfam" id="PF01098">
    <property type="entry name" value="FTSW_RODA_SPOVE"/>
    <property type="match status" value="1"/>
</dbReference>
<feature type="transmembrane region" description="Helical" evidence="7">
    <location>
        <begin position="191"/>
        <end position="211"/>
    </location>
</feature>
<evidence type="ECO:0000256" key="1">
    <source>
        <dbReference type="ARBA" id="ARBA00004651"/>
    </source>
</evidence>
<dbReference type="PANTHER" id="PTHR30474:SF13">
    <property type="entry name" value="STAGE V SPORULATION PROTEIN E"/>
    <property type="match status" value="1"/>
</dbReference>
<dbReference type="GO" id="GO:0051301">
    <property type="term" value="P:cell division"/>
    <property type="evidence" value="ECO:0007669"/>
    <property type="project" value="InterPro"/>
</dbReference>
<dbReference type="NCBIfam" id="TIGR02615">
    <property type="entry name" value="spoVE"/>
    <property type="match status" value="1"/>
</dbReference>
<dbReference type="NCBIfam" id="TIGR02614">
    <property type="entry name" value="ftsW"/>
    <property type="match status" value="1"/>
</dbReference>
<dbReference type="InterPro" id="IPR011923">
    <property type="entry name" value="RodA/MrdB"/>
</dbReference>
<keyword evidence="5 7" id="KW-1133">Transmembrane helix</keyword>
<evidence type="ECO:0000256" key="6">
    <source>
        <dbReference type="ARBA" id="ARBA00023136"/>
    </source>
</evidence>
<accession>A0A089M0E3</accession>
<feature type="transmembrane region" description="Helical" evidence="7">
    <location>
        <begin position="79"/>
        <end position="98"/>
    </location>
</feature>
<dbReference type="InterPro" id="IPR001182">
    <property type="entry name" value="FtsW/RodA"/>
</dbReference>
<evidence type="ECO:0000256" key="5">
    <source>
        <dbReference type="ARBA" id="ARBA00022989"/>
    </source>
</evidence>
<feature type="transmembrane region" description="Helical" evidence="7">
    <location>
        <begin position="165"/>
        <end position="184"/>
    </location>
</feature>
<evidence type="ECO:0000256" key="4">
    <source>
        <dbReference type="ARBA" id="ARBA00022960"/>
    </source>
</evidence>
<organism evidence="8 9">
    <name type="scientific">Paenibacillus stellifer</name>
    <dbReference type="NCBI Taxonomy" id="169760"/>
    <lineage>
        <taxon>Bacteria</taxon>
        <taxon>Bacillati</taxon>
        <taxon>Bacillota</taxon>
        <taxon>Bacilli</taxon>
        <taxon>Bacillales</taxon>
        <taxon>Paenibacillaceae</taxon>
        <taxon>Paenibacillus</taxon>
    </lineage>
</organism>
<dbReference type="PROSITE" id="PS00428">
    <property type="entry name" value="FTSW_RODA_SPOVE"/>
    <property type="match status" value="1"/>
</dbReference>
<feature type="transmembrane region" description="Helical" evidence="7">
    <location>
        <begin position="340"/>
        <end position="361"/>
    </location>
</feature>
<dbReference type="NCBIfam" id="TIGR02210">
    <property type="entry name" value="rodA_shape"/>
    <property type="match status" value="1"/>
</dbReference>
<evidence type="ECO:0000256" key="3">
    <source>
        <dbReference type="ARBA" id="ARBA00022692"/>
    </source>
</evidence>
<evidence type="ECO:0000313" key="8">
    <source>
        <dbReference type="EMBL" id="AIQ64963.1"/>
    </source>
</evidence>
<feature type="transmembrane region" description="Helical" evidence="7">
    <location>
        <begin position="12"/>
        <end position="31"/>
    </location>
</feature>
<keyword evidence="9" id="KW-1185">Reference proteome</keyword>
<protein>
    <submittedName>
        <fullName evidence="8">Stage V sporulation protein E</fullName>
    </submittedName>
</protein>
<comment type="subcellular location">
    <subcellularLocation>
        <location evidence="1">Cell membrane</location>
        <topology evidence="1">Multi-pass membrane protein</topology>
    </subcellularLocation>
</comment>
<dbReference type="GO" id="GO:0032153">
    <property type="term" value="C:cell division site"/>
    <property type="evidence" value="ECO:0007669"/>
    <property type="project" value="TreeGrafter"/>
</dbReference>
<dbReference type="PANTHER" id="PTHR30474">
    <property type="entry name" value="CELL CYCLE PROTEIN"/>
    <property type="match status" value="1"/>
</dbReference>
<dbReference type="EMBL" id="CP009286">
    <property type="protein sequence ID" value="AIQ64963.1"/>
    <property type="molecule type" value="Genomic_DNA"/>
</dbReference>
<dbReference type="KEGG" id="pste:PSTEL_19470"/>
<sequence length="366" mass="39160">MNKSKPAPPDIWLVIPILALLAIGMVMVYSAGSVLGFRNYGDSFYFVKRQLLFAALGLAAMFFMANLDYRVLKRLAKPALILCFILLVIVLIPGIGVVRGGARSWLGISSFGIQPSEFMKMGMILFLAKWLSREDYDITTFTKGLLPPLALIGSAFGLIMMQPDLGTGTVMTGAALMMVFTAGARMKHLSLLGAAGAAGFAGLVAAAPYRLQRITAFLDPWSDPLGAGYQIIQSLYAIGPGGLGGLGLGMSRQKYSYVPEPQTDFIFSILAEELGFIGGIAVLILFLILIWRGMRVAMSLPDRFGSYLAVGIVCMVAVQVVINIGVVIGLMPVTGITLPLISYGGSSLTLMLTALGILLNLSRYAR</sequence>
<evidence type="ECO:0000256" key="7">
    <source>
        <dbReference type="SAM" id="Phobius"/>
    </source>
</evidence>